<name>A0A9Q0NG17_9DIPT</name>
<gene>
    <name evidence="1" type="ORF">Bhyg_04766</name>
</gene>
<dbReference type="SUPFAM" id="SSF52058">
    <property type="entry name" value="L domain-like"/>
    <property type="match status" value="1"/>
</dbReference>
<reference evidence="1" key="1">
    <citation type="submission" date="2022-07" db="EMBL/GenBank/DDBJ databases">
        <authorList>
            <person name="Trinca V."/>
            <person name="Uliana J.V.C."/>
            <person name="Torres T.T."/>
            <person name="Ward R.J."/>
            <person name="Monesi N."/>
        </authorList>
    </citation>
    <scope>NUCLEOTIDE SEQUENCE</scope>
    <source>
        <strain evidence="1">HSMRA1968</strain>
        <tissue evidence="1">Whole embryos</tissue>
    </source>
</reference>
<dbReference type="OrthoDB" id="7787192at2759"/>
<dbReference type="AlphaFoldDB" id="A0A9Q0NG17"/>
<dbReference type="InterPro" id="IPR032675">
    <property type="entry name" value="LRR_dom_sf"/>
</dbReference>
<keyword evidence="2" id="KW-1185">Reference proteome</keyword>
<dbReference type="EMBL" id="WJQU01000001">
    <property type="protein sequence ID" value="KAJ6649530.1"/>
    <property type="molecule type" value="Genomic_DNA"/>
</dbReference>
<protein>
    <submittedName>
        <fullName evidence="1">Uncharacterized protein</fullName>
    </submittedName>
</protein>
<proteinExistence type="predicted"/>
<dbReference type="Proteomes" id="UP001151699">
    <property type="component" value="Chromosome A"/>
</dbReference>
<comment type="caution">
    <text evidence="1">The sequence shown here is derived from an EMBL/GenBank/DDBJ whole genome shotgun (WGS) entry which is preliminary data.</text>
</comment>
<accession>A0A9Q0NG17</accession>
<organism evidence="1 2">
    <name type="scientific">Pseudolycoriella hygida</name>
    <dbReference type="NCBI Taxonomy" id="35572"/>
    <lineage>
        <taxon>Eukaryota</taxon>
        <taxon>Metazoa</taxon>
        <taxon>Ecdysozoa</taxon>
        <taxon>Arthropoda</taxon>
        <taxon>Hexapoda</taxon>
        <taxon>Insecta</taxon>
        <taxon>Pterygota</taxon>
        <taxon>Neoptera</taxon>
        <taxon>Endopterygota</taxon>
        <taxon>Diptera</taxon>
        <taxon>Nematocera</taxon>
        <taxon>Sciaroidea</taxon>
        <taxon>Sciaridae</taxon>
        <taxon>Pseudolycoriella</taxon>
    </lineage>
</organism>
<sequence>MAAHKPEFNVLALNDDCLKRILNFLSLMDLCTTSEIPTIGVEFSDNERILKHFGDRITSSSFLKHKFPVSLNEGQVSLIFEWLGKYCTETVERFVIAGIRRYTFPPTAIAFLSNVRSVEFCYPLSSDELEAAFGSGRQLNILKLYGPFHHGPFHFANHRMPHLKTLEYSVHVNSPTDFDQIDSFFRNHTQLDDLLIEFRNNQQSHYAIDLSFLSHLSDLTKLRLILNGSKVKGTASLSHLNSLWELIVDGSYDKETDLEILERLGSVESLVTLEVTMPDVSHVLRGIERFKNLTYLRIFGDGIVDISSLAQLRSNCTELEVCCKMLTEPNSLVDVVRNLNKLEAIKLDCQVALSETVCTDLAKVCSSQDRKIFIVLENVLLAKVGFDFSFIERFNENNEKFVDIRFFN</sequence>
<evidence type="ECO:0000313" key="2">
    <source>
        <dbReference type="Proteomes" id="UP001151699"/>
    </source>
</evidence>
<dbReference type="Gene3D" id="3.80.10.10">
    <property type="entry name" value="Ribonuclease Inhibitor"/>
    <property type="match status" value="1"/>
</dbReference>
<evidence type="ECO:0000313" key="1">
    <source>
        <dbReference type="EMBL" id="KAJ6649530.1"/>
    </source>
</evidence>